<evidence type="ECO:0000313" key="3">
    <source>
        <dbReference type="EMBL" id="GAA3129769.1"/>
    </source>
</evidence>
<dbReference type="EMBL" id="BAAAUT010000013">
    <property type="protein sequence ID" value="GAA3129769.1"/>
    <property type="molecule type" value="Genomic_DNA"/>
</dbReference>
<organism evidence="3 4">
    <name type="scientific">Planomonospora alba</name>
    <dbReference type="NCBI Taxonomy" id="161354"/>
    <lineage>
        <taxon>Bacteria</taxon>
        <taxon>Bacillati</taxon>
        <taxon>Actinomycetota</taxon>
        <taxon>Actinomycetes</taxon>
        <taxon>Streptosporangiales</taxon>
        <taxon>Streptosporangiaceae</taxon>
        <taxon>Planomonospora</taxon>
    </lineage>
</organism>
<gene>
    <name evidence="3" type="ORF">GCM10010466_20640</name>
</gene>
<evidence type="ECO:0000256" key="1">
    <source>
        <dbReference type="SAM" id="MobiDB-lite"/>
    </source>
</evidence>
<dbReference type="Proteomes" id="UP001500320">
    <property type="component" value="Unassembled WGS sequence"/>
</dbReference>
<evidence type="ECO:0008006" key="5">
    <source>
        <dbReference type="Google" id="ProtNLM"/>
    </source>
</evidence>
<keyword evidence="4" id="KW-1185">Reference proteome</keyword>
<feature type="transmembrane region" description="Helical" evidence="2">
    <location>
        <begin position="90"/>
        <end position="114"/>
    </location>
</feature>
<reference evidence="4" key="1">
    <citation type="journal article" date="2019" name="Int. J. Syst. Evol. Microbiol.">
        <title>The Global Catalogue of Microorganisms (GCM) 10K type strain sequencing project: providing services to taxonomists for standard genome sequencing and annotation.</title>
        <authorList>
            <consortium name="The Broad Institute Genomics Platform"/>
            <consortium name="The Broad Institute Genome Sequencing Center for Infectious Disease"/>
            <person name="Wu L."/>
            <person name="Ma J."/>
        </authorList>
    </citation>
    <scope>NUCLEOTIDE SEQUENCE [LARGE SCALE GENOMIC DNA]</scope>
    <source>
        <strain evidence="4">JCM 9373</strain>
    </source>
</reference>
<keyword evidence="2" id="KW-1133">Transmembrane helix</keyword>
<protein>
    <recommendedName>
        <fullName evidence="5">MacB-like periplasmic core domain-containing protein</fullName>
    </recommendedName>
</protein>
<accession>A0ABP6MYG9</accession>
<comment type="caution">
    <text evidence="3">The sequence shown here is derived from an EMBL/GenBank/DDBJ whole genome shotgun (WGS) entry which is preliminary data.</text>
</comment>
<evidence type="ECO:0000313" key="4">
    <source>
        <dbReference type="Proteomes" id="UP001500320"/>
    </source>
</evidence>
<name>A0ABP6MYG9_9ACTN</name>
<sequence>MSQPGRSQEPDRRPDTPPPPARRSRPPAGSGLRRAGGAGAGAVRLRRASARPAAERRSRVRPWPRTFRDRVAAAPAREAALEQGVRFRRLLLLLVGAILAISATDALTGLVGLLRETTARPLTEAEKTHYVQQDIARRWHTWPAGLVFPPELEYVGLGRAQLYARRVGIAPETTCRSGTDAAVGEVLEEHGCRTFLRAAYVDQSSTFAITVGIAVMEDAERRVAATGELSSDDRVGVRPVAFRGTATELFGAAQRQRNAWVGVGPYIVFSTAGYADGRTRDAVAPEEITHSELWPTAQAVAGRIAHALGAEPDVPRCTEGNVC</sequence>
<proteinExistence type="predicted"/>
<keyword evidence="2" id="KW-0812">Transmembrane</keyword>
<keyword evidence="2" id="KW-0472">Membrane</keyword>
<evidence type="ECO:0000256" key="2">
    <source>
        <dbReference type="SAM" id="Phobius"/>
    </source>
</evidence>
<feature type="region of interest" description="Disordered" evidence="1">
    <location>
        <begin position="1"/>
        <end position="60"/>
    </location>
</feature>